<proteinExistence type="predicted"/>
<name>A0A937RLR0_9ACTN</name>
<evidence type="ECO:0000313" key="2">
    <source>
        <dbReference type="EMBL" id="MBL7628703.1"/>
    </source>
</evidence>
<feature type="compositionally biased region" description="Basic and acidic residues" evidence="1">
    <location>
        <begin position="1"/>
        <end position="14"/>
    </location>
</feature>
<sequence>MRSELGCARHDAGRRAGRRRPASSGPLRPFVDEHGSAPAADLDLEQEDVVDRADALVGVVWVGELLGGLPEQGMADLVERGARRGHRQLVVLA</sequence>
<comment type="caution">
    <text evidence="2">The sequence shown here is derived from an EMBL/GenBank/DDBJ whole genome shotgun (WGS) entry which is preliminary data.</text>
</comment>
<gene>
    <name evidence="2" type="ORF">I7412_16400</name>
</gene>
<feature type="region of interest" description="Disordered" evidence="1">
    <location>
        <begin position="1"/>
        <end position="34"/>
    </location>
</feature>
<accession>A0A937RLR0</accession>
<keyword evidence="3" id="KW-1185">Reference proteome</keyword>
<dbReference type="AlphaFoldDB" id="A0A937RLR0"/>
<protein>
    <submittedName>
        <fullName evidence="2">Uncharacterized protein</fullName>
    </submittedName>
</protein>
<dbReference type="EMBL" id="JAEACQ010000194">
    <property type="protein sequence ID" value="MBL7628703.1"/>
    <property type="molecule type" value="Genomic_DNA"/>
</dbReference>
<evidence type="ECO:0000256" key="1">
    <source>
        <dbReference type="SAM" id="MobiDB-lite"/>
    </source>
</evidence>
<dbReference type="Proteomes" id="UP000604475">
    <property type="component" value="Unassembled WGS sequence"/>
</dbReference>
<reference evidence="2" key="1">
    <citation type="submission" date="2020-12" db="EMBL/GenBank/DDBJ databases">
        <title>Genomic characterization of non-nitrogen-fixing Frankia strains.</title>
        <authorList>
            <person name="Carlos-Shanley C."/>
            <person name="Guerra T."/>
            <person name="Hahn D."/>
        </authorList>
    </citation>
    <scope>NUCLEOTIDE SEQUENCE</scope>
    <source>
        <strain evidence="2">CN6</strain>
    </source>
</reference>
<dbReference type="RefSeq" id="WP_238438288.1">
    <property type="nucleotide sequence ID" value="NZ_JAEACQ010000194.1"/>
</dbReference>
<evidence type="ECO:0000313" key="3">
    <source>
        <dbReference type="Proteomes" id="UP000604475"/>
    </source>
</evidence>
<organism evidence="2 3">
    <name type="scientific">Frankia nepalensis</name>
    <dbReference type="NCBI Taxonomy" id="1836974"/>
    <lineage>
        <taxon>Bacteria</taxon>
        <taxon>Bacillati</taxon>
        <taxon>Actinomycetota</taxon>
        <taxon>Actinomycetes</taxon>
        <taxon>Frankiales</taxon>
        <taxon>Frankiaceae</taxon>
        <taxon>Frankia</taxon>
    </lineage>
</organism>